<comment type="caution">
    <text evidence="2">The sequence shown here is derived from an EMBL/GenBank/DDBJ whole genome shotgun (WGS) entry which is preliminary data.</text>
</comment>
<reference evidence="2" key="1">
    <citation type="submission" date="2021-02" db="EMBL/GenBank/DDBJ databases">
        <title>Psilocybe cubensis genome.</title>
        <authorList>
            <person name="Mckernan K.J."/>
            <person name="Crawford S."/>
            <person name="Trippe A."/>
            <person name="Kane L.T."/>
            <person name="Mclaughlin S."/>
        </authorList>
    </citation>
    <scope>NUCLEOTIDE SEQUENCE [LARGE SCALE GENOMIC DNA]</scope>
    <source>
        <strain evidence="2">MGC-MH-2018</strain>
    </source>
</reference>
<feature type="region of interest" description="Disordered" evidence="1">
    <location>
        <begin position="133"/>
        <end position="152"/>
    </location>
</feature>
<protein>
    <submittedName>
        <fullName evidence="2">Uncharacterized protein</fullName>
    </submittedName>
</protein>
<feature type="compositionally biased region" description="Low complexity" evidence="1">
    <location>
        <begin position="140"/>
        <end position="152"/>
    </location>
</feature>
<accession>A0A8H7Y6B4</accession>
<gene>
    <name evidence="2" type="ORF">JR316_001302</name>
</gene>
<dbReference type="AlphaFoldDB" id="A0A8H7Y6B4"/>
<organism evidence="2">
    <name type="scientific">Psilocybe cubensis</name>
    <name type="common">Psychedelic mushroom</name>
    <name type="synonym">Stropharia cubensis</name>
    <dbReference type="NCBI Taxonomy" id="181762"/>
    <lineage>
        <taxon>Eukaryota</taxon>
        <taxon>Fungi</taxon>
        <taxon>Dikarya</taxon>
        <taxon>Basidiomycota</taxon>
        <taxon>Agaricomycotina</taxon>
        <taxon>Agaricomycetes</taxon>
        <taxon>Agaricomycetidae</taxon>
        <taxon>Agaricales</taxon>
        <taxon>Agaricineae</taxon>
        <taxon>Strophariaceae</taxon>
        <taxon>Psilocybe</taxon>
    </lineage>
</organism>
<proteinExistence type="predicted"/>
<evidence type="ECO:0000256" key="1">
    <source>
        <dbReference type="SAM" id="MobiDB-lite"/>
    </source>
</evidence>
<name>A0A8H7Y6B4_PSICU</name>
<sequence length="152" mass="16896">MARNAAQAKTLEKEYSNYRALESKGLKSAIVQTHGLFGAEGLPGHKFLLLENGGKTATQMTKANLKRHRKAYMSVLKRFHNAEVLIGNVEDGHILMDDCNRVTVISLSNISTDAPTKEEKREEKISFKRAISYSKEPESDSQSSDVVDLVES</sequence>
<evidence type="ECO:0000313" key="2">
    <source>
        <dbReference type="EMBL" id="KAG5174640.1"/>
    </source>
</evidence>
<dbReference type="EMBL" id="JAFIQS010000001">
    <property type="protein sequence ID" value="KAG5174640.1"/>
    <property type="molecule type" value="Genomic_DNA"/>
</dbReference>